<dbReference type="AlphaFoldDB" id="A0A9N9LKG1"/>
<keyword evidence="3" id="KW-1185">Reference proteome</keyword>
<sequence length="173" mass="19953">MNQNTSQQQLRASSAYRSPYAQLPHPTHSSQPPAPPTPQELGFGSKWTIADLAELDSWADGSQERFYKLYKQPFSFAEFRLDHQHQCPCTGANLRCLQCVVHHYEEMYNLPTILAARSKYQKWQTRPFEAPQDPRLMGPINTHLAFLTKLLAETEEKIKNHIALYEVNAYYNA</sequence>
<gene>
    <name evidence="2" type="ORF">HYALB_00009519</name>
</gene>
<evidence type="ECO:0000313" key="3">
    <source>
        <dbReference type="Proteomes" id="UP000701801"/>
    </source>
</evidence>
<name>A0A9N9LKG1_9HELO</name>
<feature type="region of interest" description="Disordered" evidence="1">
    <location>
        <begin position="1"/>
        <end position="41"/>
    </location>
</feature>
<reference evidence="2" key="1">
    <citation type="submission" date="2021-07" db="EMBL/GenBank/DDBJ databases">
        <authorList>
            <person name="Durling M."/>
        </authorList>
    </citation>
    <scope>NUCLEOTIDE SEQUENCE</scope>
</reference>
<comment type="caution">
    <text evidence="2">The sequence shown here is derived from an EMBL/GenBank/DDBJ whole genome shotgun (WGS) entry which is preliminary data.</text>
</comment>
<protein>
    <submittedName>
        <fullName evidence="2">Uncharacterized protein</fullName>
    </submittedName>
</protein>
<feature type="compositionally biased region" description="Polar residues" evidence="1">
    <location>
        <begin position="1"/>
        <end position="16"/>
    </location>
</feature>
<evidence type="ECO:0000313" key="2">
    <source>
        <dbReference type="EMBL" id="CAG8975378.1"/>
    </source>
</evidence>
<dbReference type="OrthoDB" id="10301172at2759"/>
<dbReference type="Proteomes" id="UP000701801">
    <property type="component" value="Unassembled WGS sequence"/>
</dbReference>
<dbReference type="EMBL" id="CAJVRM010000134">
    <property type="protein sequence ID" value="CAG8975378.1"/>
    <property type="molecule type" value="Genomic_DNA"/>
</dbReference>
<accession>A0A9N9LKG1</accession>
<organism evidence="2 3">
    <name type="scientific">Hymenoscyphus albidus</name>
    <dbReference type="NCBI Taxonomy" id="595503"/>
    <lineage>
        <taxon>Eukaryota</taxon>
        <taxon>Fungi</taxon>
        <taxon>Dikarya</taxon>
        <taxon>Ascomycota</taxon>
        <taxon>Pezizomycotina</taxon>
        <taxon>Leotiomycetes</taxon>
        <taxon>Helotiales</taxon>
        <taxon>Helotiaceae</taxon>
        <taxon>Hymenoscyphus</taxon>
    </lineage>
</organism>
<proteinExistence type="predicted"/>
<evidence type="ECO:0000256" key="1">
    <source>
        <dbReference type="SAM" id="MobiDB-lite"/>
    </source>
</evidence>